<evidence type="ECO:0000313" key="5">
    <source>
        <dbReference type="Proteomes" id="UP000282195"/>
    </source>
</evidence>
<keyword evidence="5" id="KW-1185">Reference proteome</keyword>
<name>A0A387FKD0_9HYPH</name>
<protein>
    <submittedName>
        <fullName evidence="4">N-acetyltransferase</fullName>
    </submittedName>
</protein>
<dbReference type="EMBL" id="CP032694">
    <property type="protein sequence ID" value="AYG57887.1"/>
    <property type="molecule type" value="Genomic_DNA"/>
</dbReference>
<dbReference type="GO" id="GO:0016747">
    <property type="term" value="F:acyltransferase activity, transferring groups other than amino-acyl groups"/>
    <property type="evidence" value="ECO:0007669"/>
    <property type="project" value="InterPro"/>
</dbReference>
<accession>A0A387FKD0</accession>
<evidence type="ECO:0000313" key="4">
    <source>
        <dbReference type="EMBL" id="AYG57887.1"/>
    </source>
</evidence>
<dbReference type="Gene3D" id="3.40.630.30">
    <property type="match status" value="1"/>
</dbReference>
<dbReference type="Proteomes" id="UP000282195">
    <property type="component" value="Chromosome"/>
</dbReference>
<keyword evidence="1 4" id="KW-0808">Transferase</keyword>
<dbReference type="OrthoDB" id="9789605at2"/>
<dbReference type="PROSITE" id="PS51186">
    <property type="entry name" value="GNAT"/>
    <property type="match status" value="1"/>
</dbReference>
<dbReference type="CDD" id="cd04301">
    <property type="entry name" value="NAT_SF"/>
    <property type="match status" value="1"/>
</dbReference>
<dbReference type="PANTHER" id="PTHR43800">
    <property type="entry name" value="PEPTIDYL-LYSINE N-ACETYLTRANSFERASE YJAB"/>
    <property type="match status" value="1"/>
</dbReference>
<gene>
    <name evidence="4" type="ORF">CCGE525_02950</name>
</gene>
<evidence type="ECO:0000256" key="2">
    <source>
        <dbReference type="ARBA" id="ARBA00023315"/>
    </source>
</evidence>
<dbReference type="RefSeq" id="WP_120702979.1">
    <property type="nucleotide sequence ID" value="NZ_CP032694.1"/>
</dbReference>
<dbReference type="AlphaFoldDB" id="A0A387FKD0"/>
<proteinExistence type="predicted"/>
<dbReference type="KEGG" id="rjg:CCGE525_02950"/>
<feature type="domain" description="N-acetyltransferase" evidence="3">
    <location>
        <begin position="8"/>
        <end position="149"/>
    </location>
</feature>
<keyword evidence="2" id="KW-0012">Acyltransferase</keyword>
<organism evidence="4 5">
    <name type="scientific">Rhizobium jaguaris</name>
    <dbReference type="NCBI Taxonomy" id="1312183"/>
    <lineage>
        <taxon>Bacteria</taxon>
        <taxon>Pseudomonadati</taxon>
        <taxon>Pseudomonadota</taxon>
        <taxon>Alphaproteobacteria</taxon>
        <taxon>Hyphomicrobiales</taxon>
        <taxon>Rhizobiaceae</taxon>
        <taxon>Rhizobium/Agrobacterium group</taxon>
        <taxon>Rhizobium</taxon>
    </lineage>
</organism>
<sequence>MTSKSDLWTIRPACERDTDVLADIYLRVRRITFLWVDPREFHNTDFVIHTQGERIFVCEDRNGTIAGFMALWEPDDFIHMLYIEPAFQGLGAGKALLAALPEWPKRRYRLKCLVKNTRAMAFYRTLGFEIVGDGSSPEGDYKDMRLSGE</sequence>
<dbReference type="SUPFAM" id="SSF55729">
    <property type="entry name" value="Acyl-CoA N-acyltransferases (Nat)"/>
    <property type="match status" value="1"/>
</dbReference>
<dbReference type="Pfam" id="PF00583">
    <property type="entry name" value="Acetyltransf_1"/>
    <property type="match status" value="1"/>
</dbReference>
<reference evidence="4 5" key="1">
    <citation type="submission" date="2018-10" db="EMBL/GenBank/DDBJ databases">
        <title>Rhizobium etli, R. leguminosarum and a new Rhizobium genospecies from Phaseolus dumosus.</title>
        <authorList>
            <person name="Ramirez-Puebla S.T."/>
            <person name="Rogel-Hernandez M.A."/>
            <person name="Guerrero G."/>
            <person name="Ormeno-Orrillo E."/>
            <person name="Martinez-Romero J.C."/>
            <person name="Negrete-Yankelevich S."/>
            <person name="Martinez-Romero E."/>
        </authorList>
    </citation>
    <scope>NUCLEOTIDE SEQUENCE [LARGE SCALE GENOMIC DNA]</scope>
    <source>
        <strain evidence="4 5">CCGE525</strain>
    </source>
</reference>
<evidence type="ECO:0000256" key="1">
    <source>
        <dbReference type="ARBA" id="ARBA00022679"/>
    </source>
</evidence>
<evidence type="ECO:0000259" key="3">
    <source>
        <dbReference type="PROSITE" id="PS51186"/>
    </source>
</evidence>
<dbReference type="InterPro" id="IPR016181">
    <property type="entry name" value="Acyl_CoA_acyltransferase"/>
</dbReference>
<dbReference type="PANTHER" id="PTHR43800:SF1">
    <property type="entry name" value="PEPTIDYL-LYSINE N-ACETYLTRANSFERASE YJAB"/>
    <property type="match status" value="1"/>
</dbReference>
<dbReference type="InterPro" id="IPR000182">
    <property type="entry name" value="GNAT_dom"/>
</dbReference>